<comment type="caution">
    <text evidence="2">The sequence shown here is derived from an EMBL/GenBank/DDBJ whole genome shotgun (WGS) entry which is preliminary data.</text>
</comment>
<dbReference type="Proteomes" id="UP001447188">
    <property type="component" value="Unassembled WGS sequence"/>
</dbReference>
<evidence type="ECO:0000313" key="2">
    <source>
        <dbReference type="EMBL" id="KAL0630801.1"/>
    </source>
</evidence>
<organism evidence="2 3">
    <name type="scientific">Discina gigas</name>
    <dbReference type="NCBI Taxonomy" id="1032678"/>
    <lineage>
        <taxon>Eukaryota</taxon>
        <taxon>Fungi</taxon>
        <taxon>Dikarya</taxon>
        <taxon>Ascomycota</taxon>
        <taxon>Pezizomycotina</taxon>
        <taxon>Pezizomycetes</taxon>
        <taxon>Pezizales</taxon>
        <taxon>Discinaceae</taxon>
        <taxon>Discina</taxon>
    </lineage>
</organism>
<gene>
    <name evidence="2" type="ORF">Q9L58_010346</name>
</gene>
<protein>
    <submittedName>
        <fullName evidence="2">Uncharacterized protein</fullName>
    </submittedName>
</protein>
<reference evidence="2 3" key="1">
    <citation type="submission" date="2024-02" db="EMBL/GenBank/DDBJ databases">
        <title>Discinaceae phylogenomics.</title>
        <authorList>
            <person name="Dirks A.C."/>
            <person name="James T.Y."/>
        </authorList>
    </citation>
    <scope>NUCLEOTIDE SEQUENCE [LARGE SCALE GENOMIC DNA]</scope>
    <source>
        <strain evidence="2 3">ACD0624</strain>
    </source>
</reference>
<sequence length="130" mass="14601">MRPSTPPNLPIFNIEVLINLHPNSWRKGSESELSSPPKRTGVSAFPQPIAHDPTKTEKGIPNWLKDTGKCLNSPVDFGNLQIAFAAAFPLANELPEWAWTEYQVIADNYSRLIRPGSRSFETAYAFQMMQ</sequence>
<proteinExistence type="predicted"/>
<evidence type="ECO:0000313" key="3">
    <source>
        <dbReference type="Proteomes" id="UP001447188"/>
    </source>
</evidence>
<feature type="region of interest" description="Disordered" evidence="1">
    <location>
        <begin position="26"/>
        <end position="61"/>
    </location>
</feature>
<keyword evidence="3" id="KW-1185">Reference proteome</keyword>
<dbReference type="EMBL" id="JBBBZM010000377">
    <property type="protein sequence ID" value="KAL0630801.1"/>
    <property type="molecule type" value="Genomic_DNA"/>
</dbReference>
<accession>A0ABR3G4C4</accession>
<evidence type="ECO:0000256" key="1">
    <source>
        <dbReference type="SAM" id="MobiDB-lite"/>
    </source>
</evidence>
<name>A0ABR3G4C4_9PEZI</name>